<proteinExistence type="inferred from homology"/>
<keyword evidence="5" id="KW-0349">Heme</keyword>
<organism evidence="13 14">
    <name type="scientific">Treponema phagedenis</name>
    <dbReference type="NCBI Taxonomy" id="162"/>
    <lineage>
        <taxon>Bacteria</taxon>
        <taxon>Pseudomonadati</taxon>
        <taxon>Spirochaetota</taxon>
        <taxon>Spirochaetia</taxon>
        <taxon>Spirochaetales</taxon>
        <taxon>Treponemataceae</taxon>
        <taxon>Treponema</taxon>
    </lineage>
</organism>
<feature type="transmembrane region" description="Helical" evidence="12">
    <location>
        <begin position="157"/>
        <end position="179"/>
    </location>
</feature>
<dbReference type="PANTHER" id="PTHR43141">
    <property type="entry name" value="CYTOCHROME BD2 SUBUNIT II"/>
    <property type="match status" value="1"/>
</dbReference>
<evidence type="ECO:0000256" key="8">
    <source>
        <dbReference type="ARBA" id="ARBA00022982"/>
    </source>
</evidence>
<evidence type="ECO:0000256" key="9">
    <source>
        <dbReference type="ARBA" id="ARBA00022989"/>
    </source>
</evidence>
<evidence type="ECO:0000256" key="1">
    <source>
        <dbReference type="ARBA" id="ARBA00004651"/>
    </source>
</evidence>
<dbReference type="GO" id="GO:0046872">
    <property type="term" value="F:metal ion binding"/>
    <property type="evidence" value="ECO:0007669"/>
    <property type="project" value="UniProtKB-KW"/>
</dbReference>
<dbReference type="GO" id="GO:0016682">
    <property type="term" value="F:oxidoreductase activity, acting on diphenols and related substances as donors, oxygen as acceptor"/>
    <property type="evidence" value="ECO:0007669"/>
    <property type="project" value="TreeGrafter"/>
</dbReference>
<keyword evidence="4" id="KW-1003">Cell membrane</keyword>
<dbReference type="GO" id="GO:0009055">
    <property type="term" value="F:electron transfer activity"/>
    <property type="evidence" value="ECO:0007669"/>
    <property type="project" value="TreeGrafter"/>
</dbReference>
<keyword evidence="6 12" id="KW-0812">Transmembrane</keyword>
<evidence type="ECO:0000256" key="3">
    <source>
        <dbReference type="ARBA" id="ARBA00022448"/>
    </source>
</evidence>
<evidence type="ECO:0000256" key="5">
    <source>
        <dbReference type="ARBA" id="ARBA00022617"/>
    </source>
</evidence>
<evidence type="ECO:0000256" key="2">
    <source>
        <dbReference type="ARBA" id="ARBA00007543"/>
    </source>
</evidence>
<protein>
    <submittedName>
        <fullName evidence="13">Cytochrome d ubiquinol oxidase subunit II</fullName>
    </submittedName>
</protein>
<dbReference type="InterPro" id="IPR003317">
    <property type="entry name" value="Cyt-d_oxidase_su2"/>
</dbReference>
<sequence length="332" mass="37147">MSFLQLLWFALIGVLFSGFFILEGFDFGVGMLHLLMGKNEKERDAIQLSIGHVWDANQVWLLTAGGAMFASYPYWYAALFSGFYLILFLVLVGLILRGVSFIFRAKMPTSRGKRIWDFIFGISSFMAPFFLGVLFTAMVRGMPIDEKGNMVAGFFDYIDFFSLVGGVAVTVLCLLHGLNYLALKMDGDLRMRAKDWARKLYLVLFVGLVLFAVLLFFSTDFFFLRPISTISSLLIIVALSLWAALSVYNGKEGKAFIASSLSFVSLVLLLFVGLFPRVMVSSIAPENSILIANASSSEYTLLVMTIVTVCLLPFVLGYQIFAYYSFSERIKC</sequence>
<keyword evidence="7" id="KW-0479">Metal-binding</keyword>
<dbReference type="Pfam" id="PF02322">
    <property type="entry name" value="Cyt_bd_oxida_II"/>
    <property type="match status" value="1"/>
</dbReference>
<dbReference type="PIRSF" id="PIRSF000267">
    <property type="entry name" value="Cyt_oxidse_sub2"/>
    <property type="match status" value="1"/>
</dbReference>
<feature type="transmembrane region" description="Helical" evidence="12">
    <location>
        <begin position="200"/>
        <end position="224"/>
    </location>
</feature>
<name>A0AAE6M9F5_TREPH</name>
<keyword evidence="8" id="KW-0249">Electron transport</keyword>
<reference evidence="13 14" key="1">
    <citation type="submission" date="2019-08" db="EMBL/GenBank/DDBJ databases">
        <authorList>
            <person name="Kuhnert P."/>
        </authorList>
    </citation>
    <scope>NUCLEOTIDE SEQUENCE [LARGE SCALE GENOMIC DNA]</scope>
    <source>
        <strain evidence="13 14">B36.5</strain>
    </source>
</reference>
<evidence type="ECO:0000256" key="7">
    <source>
        <dbReference type="ARBA" id="ARBA00022723"/>
    </source>
</evidence>
<evidence type="ECO:0000256" key="4">
    <source>
        <dbReference type="ARBA" id="ARBA00022475"/>
    </source>
</evidence>
<keyword evidence="9 12" id="KW-1133">Transmembrane helix</keyword>
<gene>
    <name evidence="13" type="primary">cydB</name>
    <name evidence="13" type="ORF">FUT82_04520</name>
</gene>
<comment type="similarity">
    <text evidence="2">Belongs to the cytochrome ubiquinol oxidase subunit 2 family.</text>
</comment>
<keyword evidence="3" id="KW-0813">Transport</keyword>
<dbReference type="AlphaFoldDB" id="A0AAE6M9F5"/>
<dbReference type="GO" id="GO:0019646">
    <property type="term" value="P:aerobic electron transport chain"/>
    <property type="evidence" value="ECO:0007669"/>
    <property type="project" value="TreeGrafter"/>
</dbReference>
<evidence type="ECO:0000313" key="13">
    <source>
        <dbReference type="EMBL" id="QEJ99584.1"/>
    </source>
</evidence>
<feature type="transmembrane region" description="Helical" evidence="12">
    <location>
        <begin position="115"/>
        <end position="137"/>
    </location>
</feature>
<evidence type="ECO:0000256" key="12">
    <source>
        <dbReference type="SAM" id="Phobius"/>
    </source>
</evidence>
<evidence type="ECO:0000313" key="14">
    <source>
        <dbReference type="Proteomes" id="UP000323594"/>
    </source>
</evidence>
<dbReference type="PANTHER" id="PTHR43141:SF5">
    <property type="entry name" value="CYTOCHROME BD-I UBIQUINOL OXIDASE SUBUNIT 2"/>
    <property type="match status" value="1"/>
</dbReference>
<feature type="transmembrane region" description="Helical" evidence="12">
    <location>
        <begin position="82"/>
        <end position="103"/>
    </location>
</feature>
<dbReference type="GO" id="GO:0005886">
    <property type="term" value="C:plasma membrane"/>
    <property type="evidence" value="ECO:0007669"/>
    <property type="project" value="UniProtKB-SubCell"/>
</dbReference>
<keyword evidence="11 12" id="KW-0472">Membrane</keyword>
<feature type="transmembrane region" description="Helical" evidence="12">
    <location>
        <begin position="299"/>
        <end position="326"/>
    </location>
</feature>
<comment type="subcellular location">
    <subcellularLocation>
        <location evidence="1">Cell membrane</location>
        <topology evidence="1">Multi-pass membrane protein</topology>
    </subcellularLocation>
</comment>
<accession>A0AAE6M9F5</accession>
<dbReference type="NCBIfam" id="TIGR00203">
    <property type="entry name" value="cydB"/>
    <property type="match status" value="1"/>
</dbReference>
<feature type="transmembrane region" description="Helical" evidence="12">
    <location>
        <begin position="230"/>
        <end position="248"/>
    </location>
</feature>
<feature type="transmembrane region" description="Helical" evidence="12">
    <location>
        <begin position="6"/>
        <end position="35"/>
    </location>
</feature>
<dbReference type="EMBL" id="CP042817">
    <property type="protein sequence ID" value="QEJ99584.1"/>
    <property type="molecule type" value="Genomic_DNA"/>
</dbReference>
<evidence type="ECO:0000256" key="10">
    <source>
        <dbReference type="ARBA" id="ARBA00023004"/>
    </source>
</evidence>
<feature type="transmembrane region" description="Helical" evidence="12">
    <location>
        <begin position="255"/>
        <end position="279"/>
    </location>
</feature>
<keyword evidence="10" id="KW-0408">Iron</keyword>
<dbReference type="GO" id="GO:0070069">
    <property type="term" value="C:cytochrome complex"/>
    <property type="evidence" value="ECO:0007669"/>
    <property type="project" value="TreeGrafter"/>
</dbReference>
<evidence type="ECO:0000256" key="11">
    <source>
        <dbReference type="ARBA" id="ARBA00023136"/>
    </source>
</evidence>
<evidence type="ECO:0000256" key="6">
    <source>
        <dbReference type="ARBA" id="ARBA00022692"/>
    </source>
</evidence>
<dbReference type="Proteomes" id="UP000323594">
    <property type="component" value="Chromosome"/>
</dbReference>